<dbReference type="SUPFAM" id="SSF53720">
    <property type="entry name" value="ALDH-like"/>
    <property type="match status" value="1"/>
</dbReference>
<feature type="binding site" evidence="13">
    <location>
        <begin position="657"/>
        <end position="662"/>
    </location>
    <ligand>
        <name>NADP(+)</name>
        <dbReference type="ChEBI" id="CHEBI:58349"/>
    </ligand>
</feature>
<dbReference type="InterPro" id="IPR015590">
    <property type="entry name" value="Aldehyde_DH_dom"/>
</dbReference>
<evidence type="ECO:0000256" key="1">
    <source>
        <dbReference type="ARBA" id="ARBA00007995"/>
    </source>
</evidence>
<feature type="active site" description="Proton acceptor" evidence="11">
    <location>
        <position position="699"/>
    </location>
</feature>
<dbReference type="InterPro" id="IPR011407">
    <property type="entry name" value="10_FTHF_DH"/>
</dbReference>
<evidence type="ECO:0000256" key="6">
    <source>
        <dbReference type="ARBA" id="ARBA00022563"/>
    </source>
</evidence>
<dbReference type="GO" id="GO:0016155">
    <property type="term" value="F:formyltetrahydrofolate dehydrogenase activity"/>
    <property type="evidence" value="ECO:0007669"/>
    <property type="project" value="UniProtKB-UniRule"/>
</dbReference>
<dbReference type="EC" id="1.5.1.6" evidence="10"/>
<dbReference type="InterPro" id="IPR016160">
    <property type="entry name" value="Ald_DH_CS_CYS"/>
</dbReference>
<dbReference type="InterPro" id="IPR011034">
    <property type="entry name" value="Formyl_transferase-like_C_sf"/>
</dbReference>
<feature type="site" description="Essential for catalytic activity" evidence="14">
    <location>
        <position position="152"/>
    </location>
</feature>
<dbReference type="PROSITE" id="PS00373">
    <property type="entry name" value="GART"/>
    <property type="match status" value="1"/>
</dbReference>
<organism evidence="18 19">
    <name type="scientific">Macrostomum lignano</name>
    <dbReference type="NCBI Taxonomy" id="282301"/>
    <lineage>
        <taxon>Eukaryota</taxon>
        <taxon>Metazoa</taxon>
        <taxon>Spiralia</taxon>
        <taxon>Lophotrochozoa</taxon>
        <taxon>Platyhelminthes</taxon>
        <taxon>Rhabditophora</taxon>
        <taxon>Macrostomorpha</taxon>
        <taxon>Macrostomida</taxon>
        <taxon>Macrostomidae</taxon>
        <taxon>Macrostomum</taxon>
    </lineage>
</organism>
<accession>A0A1I8GVP2</accession>
<dbReference type="PROSITE" id="PS50075">
    <property type="entry name" value="CARRIER"/>
    <property type="match status" value="1"/>
</dbReference>
<keyword evidence="7 10" id="KW-0521">NADP</keyword>
<evidence type="ECO:0000256" key="9">
    <source>
        <dbReference type="ARBA" id="ARBA00048239"/>
    </source>
</evidence>
<dbReference type="InterPro" id="IPR037022">
    <property type="entry name" value="Formyl_trans_C_sf"/>
</dbReference>
<reference evidence="19" key="1">
    <citation type="submission" date="2016-11" db="UniProtKB">
        <authorList>
            <consortium name="WormBaseParasite"/>
        </authorList>
    </citation>
    <scope>IDENTIFICATION</scope>
</reference>
<comment type="similarity">
    <text evidence="1 10">In the C-terminal section; belongs to the aldehyde dehydrogenase family. ALDH1L subfamily.</text>
</comment>
<dbReference type="Gene3D" id="3.40.50.170">
    <property type="entry name" value="Formyl transferase, N-terminal domain"/>
    <property type="match status" value="1"/>
</dbReference>
<dbReference type="SUPFAM" id="SSF50486">
    <property type="entry name" value="FMT C-terminal domain-like"/>
    <property type="match status" value="1"/>
</dbReference>
<dbReference type="SUPFAM" id="SSF47336">
    <property type="entry name" value="ACP-like"/>
    <property type="match status" value="1"/>
</dbReference>
<protein>
    <recommendedName>
        <fullName evidence="10">10-formyltetrahydrofolate dehydrogenase</fullName>
        <ecNumber evidence="10">1.5.1.6</ecNumber>
    </recommendedName>
</protein>
<dbReference type="PROSITE" id="PS00687">
    <property type="entry name" value="ALDEHYDE_DEHYDR_GLU"/>
    <property type="match status" value="1"/>
</dbReference>
<comment type="similarity">
    <text evidence="3 10">In the N-terminal section; belongs to the GART family.</text>
</comment>
<feature type="active site" description="Proton donor" evidence="11">
    <location>
        <position position="733"/>
    </location>
</feature>
<feature type="binding site" evidence="12">
    <location>
        <position position="152"/>
    </location>
    <ligand>
        <name>(6R)-10-formyltetrahydrofolate</name>
        <dbReference type="ChEBI" id="CHEBI:195366"/>
    </ligand>
</feature>
<dbReference type="WBParaSite" id="maker-uti_cns_0003368-snap-gene-0.8-mRNA-1">
    <property type="protein sequence ID" value="maker-uti_cns_0003368-snap-gene-0.8-mRNA-1"/>
    <property type="gene ID" value="maker-uti_cns_0003368-snap-gene-0.8"/>
</dbReference>
<dbReference type="Gene3D" id="3.10.25.10">
    <property type="entry name" value="Formyl transferase, C-terminal domain"/>
    <property type="match status" value="1"/>
</dbReference>
<feature type="active site" evidence="15">
    <location>
        <position position="699"/>
    </location>
</feature>
<evidence type="ECO:0000256" key="7">
    <source>
        <dbReference type="ARBA" id="ARBA00022857"/>
    </source>
</evidence>
<comment type="catalytic activity">
    <reaction evidence="9">
        <text>(6R)-10-formyltetrahydrofolate + NADP(+) + H2O = (6S)-5,6,7,8-tetrahydrofolate + CO2 + NADPH + H(+)</text>
        <dbReference type="Rhea" id="RHEA:10180"/>
        <dbReference type="ChEBI" id="CHEBI:15377"/>
        <dbReference type="ChEBI" id="CHEBI:15378"/>
        <dbReference type="ChEBI" id="CHEBI:16526"/>
        <dbReference type="ChEBI" id="CHEBI:57453"/>
        <dbReference type="ChEBI" id="CHEBI:57783"/>
        <dbReference type="ChEBI" id="CHEBI:58349"/>
        <dbReference type="ChEBI" id="CHEBI:195366"/>
        <dbReference type="EC" id="1.5.1.6"/>
    </reaction>
    <physiologicalReaction direction="left-to-right" evidence="9">
        <dbReference type="Rhea" id="RHEA:10181"/>
    </physiologicalReaction>
</comment>
<keyword evidence="5" id="KW-0597">Phosphoprotein</keyword>
<evidence type="ECO:0000256" key="12">
    <source>
        <dbReference type="PIRSR" id="PIRSR036489-2"/>
    </source>
</evidence>
<dbReference type="InterPro" id="IPR016163">
    <property type="entry name" value="Ald_DH_C"/>
</dbReference>
<evidence type="ECO:0000313" key="18">
    <source>
        <dbReference type="Proteomes" id="UP000095280"/>
    </source>
</evidence>
<dbReference type="GO" id="GO:0005737">
    <property type="term" value="C:cytoplasm"/>
    <property type="evidence" value="ECO:0007669"/>
    <property type="project" value="InterPro"/>
</dbReference>
<evidence type="ECO:0000259" key="17">
    <source>
        <dbReference type="PROSITE" id="PS50075"/>
    </source>
</evidence>
<evidence type="ECO:0000256" key="11">
    <source>
        <dbReference type="PIRSR" id="PIRSR036489-1"/>
    </source>
</evidence>
<evidence type="ECO:0000256" key="10">
    <source>
        <dbReference type="PIRNR" id="PIRNR036489"/>
    </source>
</evidence>
<dbReference type="InterPro" id="IPR016161">
    <property type="entry name" value="Ald_DH/histidinol_DH"/>
</dbReference>
<dbReference type="Pfam" id="PF00551">
    <property type="entry name" value="Formyl_trans_N"/>
    <property type="match status" value="1"/>
</dbReference>
<keyword evidence="4" id="KW-0596">Phosphopantetheine</keyword>
<dbReference type="Pfam" id="PF00550">
    <property type="entry name" value="PP-binding"/>
    <property type="match status" value="1"/>
</dbReference>
<evidence type="ECO:0000256" key="2">
    <source>
        <dbReference type="ARBA" id="ARBA00009986"/>
    </source>
</evidence>
<dbReference type="GO" id="GO:0006730">
    <property type="term" value="P:one-carbon metabolic process"/>
    <property type="evidence" value="ECO:0007669"/>
    <property type="project" value="UniProtKB-KW"/>
</dbReference>
<feature type="binding site" evidence="13">
    <location>
        <position position="783"/>
    </location>
    <ligand>
        <name>NADP(+)</name>
        <dbReference type="ChEBI" id="CHEBI:58349"/>
    </ligand>
</feature>
<dbReference type="Pfam" id="PF02911">
    <property type="entry name" value="Formyl_trans_C"/>
    <property type="match status" value="1"/>
</dbReference>
<dbReference type="Gene3D" id="1.10.1200.10">
    <property type="entry name" value="ACP-like"/>
    <property type="match status" value="1"/>
</dbReference>
<dbReference type="InterPro" id="IPR001555">
    <property type="entry name" value="GART_AS"/>
</dbReference>
<comment type="similarity">
    <text evidence="2 16">Belongs to the aldehyde dehydrogenase family.</text>
</comment>
<dbReference type="InterPro" id="IPR005793">
    <property type="entry name" value="Formyl_trans_C"/>
</dbReference>
<dbReference type="PIRSF" id="PIRSF036489">
    <property type="entry name" value="10-FTHFDH"/>
    <property type="match status" value="1"/>
</dbReference>
<dbReference type="InterPro" id="IPR002376">
    <property type="entry name" value="Formyl_transf_N"/>
</dbReference>
<keyword evidence="6 10" id="KW-0554">One-carbon metabolism</keyword>
<evidence type="ECO:0000256" key="14">
    <source>
        <dbReference type="PIRSR" id="PIRSR036489-4"/>
    </source>
</evidence>
<dbReference type="FunFam" id="3.40.605.10:FF:000050">
    <property type="entry name" value="Aldehyde dehydrogenase, mitochondrial"/>
    <property type="match status" value="1"/>
</dbReference>
<evidence type="ECO:0000256" key="13">
    <source>
        <dbReference type="PIRSR" id="PIRSR036489-3"/>
    </source>
</evidence>
<dbReference type="GO" id="GO:0009258">
    <property type="term" value="P:10-formyltetrahydrofolate catabolic process"/>
    <property type="evidence" value="ECO:0007669"/>
    <property type="project" value="UniProtKB-UniRule"/>
</dbReference>
<dbReference type="AlphaFoldDB" id="A0A1I8GVP2"/>
<evidence type="ECO:0000256" key="5">
    <source>
        <dbReference type="ARBA" id="ARBA00022553"/>
    </source>
</evidence>
<dbReference type="FunFam" id="3.40.309.10:FF:000012">
    <property type="entry name" value="Betaine aldehyde dehydrogenase"/>
    <property type="match status" value="1"/>
</dbReference>
<evidence type="ECO:0000256" key="4">
    <source>
        <dbReference type="ARBA" id="ARBA00022450"/>
    </source>
</evidence>
<evidence type="ECO:0000256" key="3">
    <source>
        <dbReference type="ARBA" id="ARBA00010978"/>
    </source>
</evidence>
<dbReference type="InterPro" id="IPR036736">
    <property type="entry name" value="ACP-like_sf"/>
</dbReference>
<feature type="binding site" evidence="12">
    <location>
        <begin position="98"/>
        <end position="100"/>
    </location>
    <ligand>
        <name>(6R)-10-formyltetrahydrofolate</name>
        <dbReference type="ChEBI" id="CHEBI:195366"/>
    </ligand>
</feature>
<feature type="active site" description="Proton donor" evidence="11">
    <location>
        <position position="116"/>
    </location>
</feature>
<keyword evidence="18" id="KW-1185">Reference proteome</keyword>
<sequence length="929" mass="100226">FQSVSTQNPTMKIAIIGQSAFGAEVFKLLQSKGYDIVGVFTIPDKGGKEDILAQAAAAANVPVFKYARWRVKNQVIPEIFEEYKSLGAELNVLPFCSQFIPMEIINYPKHQSIVYHPSILPRHRGASAINWTLIHGDKIGGFSIFWADDGLDTGPVLLTREVKIEPEDTLNSLYKRFLFPEGVKAMGEAVDQIAAGSAPKLVQPAEGATYDPKMTAELAKIDWATTGATAVQLHNFIRGCDRVPGAWALVNGERVSLFGSRLVPAGQLPAAAAPNPGQDLLIEGYADGGRKPPLTHSDGLLLFGLDGNCVSVATARLEASGKTVPAKQLGLSPDQAAAGVSNLTDAESAMKPELQRIWRGILAREGDLPDDLDFFKAGAGSMDVTRLVEEIKNSIQVSLSNEEVYMATTLGELFALVVQRSRAGADGAGSFQYDAVRLQANGMEVAFPRQAFINNRFVDAASGKTSPTVNPFTEEVICEVAYCGKADVDAAVAAASAAFHSGEWGRMNARDRSRLMFRLADLMEAHKEELATIESLDSGAVYTLALKTHIGMSIDSFRYFAGWCDKIHGQTIPINHARPNRNLTLTIREPIGVCGIVTPWNYPLMMLAWKMSACLAAGNTVILKPAQVTPLTSLKFCELVARAGFPPGVVNVLPGPGAAVGQSIAEHPEVRKLGFTGSTPVGRTIMAACSANLKKCSLELGGKSPLIVFADCEFSKAVKMACNGVFFNKGENCIAAGRLFVEASIHDRFVEAVKVEIAKMRIGDPLDRATDHGPQNHRAHLDKLLEYCQRGVSEGAKLVCGGRRVAGLRGFFMEPTLFTGVQDHMHIAQEESFGPVMIISDFPDGDIDGVLSRANATEYGLASGVFTRDIYKALRVSERIHAGTVFVNTYNKTDVAAPFGGFKQSGFGKDLGEEALNEYLKTKTVTMEF</sequence>
<proteinExistence type="inferred from homology"/>
<dbReference type="PANTHER" id="PTHR11699">
    <property type="entry name" value="ALDEHYDE DEHYDROGENASE-RELATED"/>
    <property type="match status" value="1"/>
</dbReference>
<dbReference type="Pfam" id="PF00171">
    <property type="entry name" value="Aldedh"/>
    <property type="match status" value="1"/>
</dbReference>
<dbReference type="PROSITE" id="PS00070">
    <property type="entry name" value="ALDEHYDE_DEHYDR_CYS"/>
    <property type="match status" value="1"/>
</dbReference>
<evidence type="ECO:0000256" key="8">
    <source>
        <dbReference type="ARBA" id="ARBA00023002"/>
    </source>
</evidence>
<dbReference type="InterPro" id="IPR036477">
    <property type="entry name" value="Formyl_transf_N_sf"/>
</dbReference>
<dbReference type="FunFam" id="3.40.605.10:FF:000026">
    <property type="entry name" value="Aldehyde dehydrogenase, putative"/>
    <property type="match status" value="1"/>
</dbReference>
<dbReference type="InterPro" id="IPR029510">
    <property type="entry name" value="Ald_DH_CS_GLU"/>
</dbReference>
<dbReference type="Gene3D" id="3.40.605.10">
    <property type="entry name" value="Aldehyde Dehydrogenase, Chain A, domain 1"/>
    <property type="match status" value="1"/>
</dbReference>
<feature type="domain" description="Carrier" evidence="17">
    <location>
        <begin position="345"/>
        <end position="421"/>
    </location>
</feature>
<dbReference type="InterPro" id="IPR016162">
    <property type="entry name" value="Ald_DH_N"/>
</dbReference>
<name>A0A1I8GVP2_9PLAT</name>
<dbReference type="FunFam" id="3.40.50.170:FF:000002">
    <property type="entry name" value="10-formyltetrahydrofolate dehydrogenase"/>
    <property type="match status" value="1"/>
</dbReference>
<evidence type="ECO:0000256" key="16">
    <source>
        <dbReference type="RuleBase" id="RU003345"/>
    </source>
</evidence>
<evidence type="ECO:0000256" key="15">
    <source>
        <dbReference type="PROSITE-ProRule" id="PRU10007"/>
    </source>
</evidence>
<feature type="binding site" evidence="13">
    <location>
        <begin position="624"/>
        <end position="627"/>
    </location>
    <ligand>
        <name>NADP(+)</name>
        <dbReference type="ChEBI" id="CHEBI:58349"/>
    </ligand>
</feature>
<dbReference type="SUPFAM" id="SSF53328">
    <property type="entry name" value="Formyltransferase"/>
    <property type="match status" value="1"/>
</dbReference>
<dbReference type="Gene3D" id="3.40.309.10">
    <property type="entry name" value="Aldehyde Dehydrogenase, Chain A, domain 2"/>
    <property type="match status" value="1"/>
</dbReference>
<dbReference type="InterPro" id="IPR009081">
    <property type="entry name" value="PP-bd_ACP"/>
</dbReference>
<feature type="binding site" evidence="13">
    <location>
        <begin position="831"/>
        <end position="833"/>
    </location>
    <ligand>
        <name>NADP(+)</name>
        <dbReference type="ChEBI" id="CHEBI:58349"/>
    </ligand>
</feature>
<dbReference type="GO" id="GO:0016620">
    <property type="term" value="F:oxidoreductase activity, acting on the aldehyde or oxo group of donors, NAD or NADP as acceptor"/>
    <property type="evidence" value="ECO:0007669"/>
    <property type="project" value="InterPro"/>
</dbReference>
<keyword evidence="8 10" id="KW-0560">Oxidoreductase</keyword>
<dbReference type="FunFam" id="1.10.1200.10:FF:000002">
    <property type="entry name" value="10-formyltetrahydrofolate dehydrogenase"/>
    <property type="match status" value="1"/>
</dbReference>
<evidence type="ECO:0000313" key="19">
    <source>
        <dbReference type="WBParaSite" id="maker-uti_cns_0003368-snap-gene-0.8-mRNA-1"/>
    </source>
</evidence>
<feature type="binding site" evidence="13">
    <location>
        <begin position="677"/>
        <end position="678"/>
    </location>
    <ligand>
        <name>NADP(+)</name>
        <dbReference type="ChEBI" id="CHEBI:58349"/>
    </ligand>
</feature>
<dbReference type="Proteomes" id="UP000095280">
    <property type="component" value="Unplaced"/>
</dbReference>